<feature type="domain" description="tRNA-queuosine alpha-mannosyltransferase N-terminal" evidence="8">
    <location>
        <begin position="2"/>
        <end position="171"/>
    </location>
</feature>
<dbReference type="PANTHER" id="PTHR13615">
    <property type="entry name" value="GLYCOSYLTRANSFERASE-LIKE 1"/>
    <property type="match status" value="1"/>
</dbReference>
<evidence type="ECO:0000259" key="8">
    <source>
        <dbReference type="Pfam" id="PF12038"/>
    </source>
</evidence>
<name>A0ABY5GY79_9GAMM</name>
<evidence type="ECO:0000256" key="4">
    <source>
        <dbReference type="ARBA" id="ARBA00044517"/>
    </source>
</evidence>
<gene>
    <name evidence="9" type="ORF">KDX31_03995</name>
</gene>
<evidence type="ECO:0000256" key="2">
    <source>
        <dbReference type="ARBA" id="ARBA00022676"/>
    </source>
</evidence>
<dbReference type="EMBL" id="CP073344">
    <property type="protein sequence ID" value="UTW04187.1"/>
    <property type="molecule type" value="Genomic_DNA"/>
</dbReference>
<reference evidence="9" key="1">
    <citation type="submission" date="2021-04" db="EMBL/GenBank/DDBJ databases">
        <title>Oceanospirillales bacteria with DddD are important DMSP degraders in coastal seawater.</title>
        <authorList>
            <person name="Liu J."/>
        </authorList>
    </citation>
    <scope>NUCLEOTIDE SEQUENCE</scope>
    <source>
        <strain evidence="9">GY6</strain>
    </source>
</reference>
<evidence type="ECO:0000313" key="9">
    <source>
        <dbReference type="EMBL" id="UTW04187.1"/>
    </source>
</evidence>
<dbReference type="Gene3D" id="3.40.50.2000">
    <property type="entry name" value="Glycogen Phosphorylase B"/>
    <property type="match status" value="2"/>
</dbReference>
<proteinExistence type="inferred from homology"/>
<evidence type="ECO:0000313" key="10">
    <source>
        <dbReference type="Proteomes" id="UP001059950"/>
    </source>
</evidence>
<dbReference type="PANTHER" id="PTHR13615:SF3">
    <property type="entry name" value="GLYCOSYLTRANSFERASE-LIKE DOMAIN-CONTAINING PROTEIN 1"/>
    <property type="match status" value="1"/>
</dbReference>
<organism evidence="9 10">
    <name type="scientific">Amphritea atlantica</name>
    <dbReference type="NCBI Taxonomy" id="355243"/>
    <lineage>
        <taxon>Bacteria</taxon>
        <taxon>Pseudomonadati</taxon>
        <taxon>Pseudomonadota</taxon>
        <taxon>Gammaproteobacteria</taxon>
        <taxon>Oceanospirillales</taxon>
        <taxon>Oceanospirillaceae</taxon>
        <taxon>Amphritea</taxon>
    </lineage>
</organism>
<evidence type="ECO:0000256" key="6">
    <source>
        <dbReference type="ARBA" id="ARBA00048439"/>
    </source>
</evidence>
<dbReference type="SUPFAM" id="SSF53756">
    <property type="entry name" value="UDP-Glycosyltransferase/glycogen phosphorylase"/>
    <property type="match status" value="1"/>
</dbReference>
<dbReference type="Pfam" id="PF12038">
    <property type="entry name" value="QTMAN_N"/>
    <property type="match status" value="1"/>
</dbReference>
<keyword evidence="2" id="KW-0328">Glycosyltransferase</keyword>
<evidence type="ECO:0000256" key="5">
    <source>
        <dbReference type="ARBA" id="ARBA00044539"/>
    </source>
</evidence>
<accession>A0ABY5GY79</accession>
<dbReference type="InterPro" id="IPR051862">
    <property type="entry name" value="GT-like_domain_containing_1"/>
</dbReference>
<evidence type="ECO:0000256" key="1">
    <source>
        <dbReference type="ARBA" id="ARBA00009481"/>
    </source>
</evidence>
<protein>
    <recommendedName>
        <fullName evidence="5">tRNA-queuosine alpha-mannosyltransferase</fullName>
        <ecNumber evidence="4">2.4.1.110</ecNumber>
    </recommendedName>
</protein>
<keyword evidence="10" id="KW-1185">Reference proteome</keyword>
<evidence type="ECO:0000259" key="7">
    <source>
        <dbReference type="Pfam" id="PF00534"/>
    </source>
</evidence>
<dbReference type="Proteomes" id="UP001059950">
    <property type="component" value="Chromosome"/>
</dbReference>
<evidence type="ECO:0000256" key="3">
    <source>
        <dbReference type="ARBA" id="ARBA00022679"/>
    </source>
</evidence>
<feature type="domain" description="Glycosyl transferase family 1" evidence="7">
    <location>
        <begin position="183"/>
        <end position="301"/>
    </location>
</feature>
<dbReference type="InterPro" id="IPR001296">
    <property type="entry name" value="Glyco_trans_1"/>
</dbReference>
<keyword evidence="3" id="KW-0808">Transferase</keyword>
<sequence length="366" mass="41197">MKILLLSAYDAASHAYWHKGLVENLSHHQWTVLTLPPRYFSWRIRGNSLSWAFNDRAVLEQEYDLIIATSMTDLSALRGFVPHLASIPTLVYFHENQFAYPESGREYGNVEPKILNLYTALAADHVCFNTHYNRNTFLAGCRELLKKLPDHVPTGVAEQLEQRSSVLQVPLPQRAYQSHDPQTGAIRIIWNHRWEFDKGPELLLHAVQGLCDAGLDFRLDVVGQTFRKVPESFREIKQLLGARAGHWGFVESVEEYRKLLQQADIVLSTALHDFQGIAVLEGVAAGAVPVVPKRLAYPELFPDSCCYNSGEGETDSLVQTVCRYAEARREGCAISAPDISALSWSAMAEQYEGLFNRVADMDHRGG</sequence>
<dbReference type="Pfam" id="PF00534">
    <property type="entry name" value="Glycos_transf_1"/>
    <property type="match status" value="1"/>
</dbReference>
<dbReference type="InterPro" id="IPR022701">
    <property type="entry name" value="QTMAN_N"/>
</dbReference>
<dbReference type="EC" id="2.4.1.110" evidence="4"/>
<comment type="catalytic activity">
    <reaction evidence="6">
        <text>queuosine(34) in tRNA(Asp) + GDP-alpha-D-mannose = O-4''-alpha-D-mannosylqueuosine(34) in tRNA(Asp) + GDP + H(+)</text>
        <dbReference type="Rhea" id="RHEA:12885"/>
        <dbReference type="Rhea" id="RHEA-COMP:18572"/>
        <dbReference type="Rhea" id="RHEA-COMP:18581"/>
        <dbReference type="ChEBI" id="CHEBI:15378"/>
        <dbReference type="ChEBI" id="CHEBI:57527"/>
        <dbReference type="ChEBI" id="CHEBI:58189"/>
        <dbReference type="ChEBI" id="CHEBI:194431"/>
        <dbReference type="ChEBI" id="CHEBI:194442"/>
        <dbReference type="EC" id="2.4.1.110"/>
    </reaction>
    <physiologicalReaction direction="left-to-right" evidence="6">
        <dbReference type="Rhea" id="RHEA:12886"/>
    </physiologicalReaction>
</comment>
<comment type="similarity">
    <text evidence="1">Belongs to the glycosyltransferase group 1 family. Glycosyltransferase 4 subfamily.</text>
</comment>
<dbReference type="CDD" id="cd03801">
    <property type="entry name" value="GT4_PimA-like"/>
    <property type="match status" value="1"/>
</dbReference>